<evidence type="ECO:0000256" key="1">
    <source>
        <dbReference type="ARBA" id="ARBA00010923"/>
    </source>
</evidence>
<dbReference type="PANTHER" id="PTHR30408">
    <property type="entry name" value="TYPE-1 RESTRICTION ENZYME ECOKI SPECIFICITY PROTEIN"/>
    <property type="match status" value="1"/>
</dbReference>
<gene>
    <name evidence="6" type="ORF">AWE51_08790</name>
</gene>
<dbReference type="OrthoDB" id="667970at2"/>
<dbReference type="InterPro" id="IPR000055">
    <property type="entry name" value="Restrct_endonuc_typeI_TRD"/>
</dbReference>
<feature type="domain" description="Type I restriction modification DNA specificity" evidence="5">
    <location>
        <begin position="31"/>
        <end position="176"/>
    </location>
</feature>
<evidence type="ECO:0000256" key="4">
    <source>
        <dbReference type="SAM" id="Coils"/>
    </source>
</evidence>
<dbReference type="InterPro" id="IPR044946">
    <property type="entry name" value="Restrct_endonuc_typeI_TRD_sf"/>
</dbReference>
<evidence type="ECO:0000313" key="7">
    <source>
        <dbReference type="Proteomes" id="UP000076715"/>
    </source>
</evidence>
<evidence type="ECO:0000259" key="5">
    <source>
        <dbReference type="Pfam" id="PF01420"/>
    </source>
</evidence>
<dbReference type="AlphaFoldDB" id="A0A162ZDU1"/>
<keyword evidence="3" id="KW-0238">DNA-binding</keyword>
<evidence type="ECO:0000256" key="3">
    <source>
        <dbReference type="ARBA" id="ARBA00023125"/>
    </source>
</evidence>
<name>A0A162ZDU1_9FLAO</name>
<comment type="caution">
    <text evidence="6">The sequence shown here is derived from an EMBL/GenBank/DDBJ whole genome shotgun (WGS) entry which is preliminary data.</text>
</comment>
<dbReference type="Pfam" id="PF01420">
    <property type="entry name" value="Methylase_S"/>
    <property type="match status" value="1"/>
</dbReference>
<keyword evidence="7" id="KW-1185">Reference proteome</keyword>
<dbReference type="PANTHER" id="PTHR30408:SF12">
    <property type="entry name" value="TYPE I RESTRICTION ENZYME MJAVIII SPECIFICITY SUBUNIT"/>
    <property type="match status" value="1"/>
</dbReference>
<dbReference type="CDD" id="cd17521">
    <property type="entry name" value="RMtype1_S_Sau13435ORF2165P_TRD2-CR2_like"/>
    <property type="match status" value="1"/>
</dbReference>
<dbReference type="GO" id="GO:0003677">
    <property type="term" value="F:DNA binding"/>
    <property type="evidence" value="ECO:0007669"/>
    <property type="project" value="UniProtKB-KW"/>
</dbReference>
<accession>A0A162ZDU1</accession>
<dbReference type="EMBL" id="LQRT01000024">
    <property type="protein sequence ID" value="KZS39737.1"/>
    <property type="molecule type" value="Genomic_DNA"/>
</dbReference>
<organism evidence="6 7">
    <name type="scientific">Aquimarina aggregata</name>
    <dbReference type="NCBI Taxonomy" id="1642818"/>
    <lineage>
        <taxon>Bacteria</taxon>
        <taxon>Pseudomonadati</taxon>
        <taxon>Bacteroidota</taxon>
        <taxon>Flavobacteriia</taxon>
        <taxon>Flavobacteriales</taxon>
        <taxon>Flavobacteriaceae</taxon>
        <taxon>Aquimarina</taxon>
    </lineage>
</organism>
<evidence type="ECO:0000313" key="6">
    <source>
        <dbReference type="EMBL" id="KZS39737.1"/>
    </source>
</evidence>
<feature type="coiled-coil region" evidence="4">
    <location>
        <begin position="326"/>
        <end position="360"/>
    </location>
</feature>
<reference evidence="6 7" key="1">
    <citation type="submission" date="2016-01" db="EMBL/GenBank/DDBJ databases">
        <title>The draft genome sequence of Aquimarina sp. RZW4-3-2.</title>
        <authorList>
            <person name="Wang Y."/>
        </authorList>
    </citation>
    <scope>NUCLEOTIDE SEQUENCE [LARGE SCALE GENOMIC DNA]</scope>
    <source>
        <strain evidence="6 7">RZW4-3-2</strain>
    </source>
</reference>
<dbReference type="Gene3D" id="3.90.220.20">
    <property type="entry name" value="DNA methylase specificity domains"/>
    <property type="match status" value="2"/>
</dbReference>
<sequence>MIKSLEDISLSKGEYGGGFSAVDYFSDVPRYIRITDIKDNGQLKSIIKAPSGNPKEWNKYLLNDGDILFARSGATVGKTFLYRKELGKCIYAGYLIRFRPNQEIANPKYVYYYTKTLEYYNWIKNKQNVVAQPNINAKQYGQELKIPLPSILIQQKIVAILDEADKVRQLNKELITKYNELIQSLFLEMFGDIIGNDKKWDITTFDNVISLKRGYDLPIKSRNGGEIPVVASTGIVGYHNEFKALENCIVTGRSGSIGKVQLIKTKCWPLNTSLYGYKTYNNNPIYLEYFVRNFQLNRFSRGAGVPTLDRKLVHSEIVPFINISLQNQFAERVQIIEQQKEQAQKALQKSEDLFNSLLQKAFKGELIK</sequence>
<dbReference type="CDD" id="cd17267">
    <property type="entry name" value="RMtype1_S_EcoAO83I-TRD1-CR1_like"/>
    <property type="match status" value="1"/>
</dbReference>
<protein>
    <recommendedName>
        <fullName evidence="5">Type I restriction modification DNA specificity domain-containing protein</fullName>
    </recommendedName>
</protein>
<dbReference type="SUPFAM" id="SSF116734">
    <property type="entry name" value="DNA methylase specificity domain"/>
    <property type="match status" value="2"/>
</dbReference>
<evidence type="ECO:0000256" key="2">
    <source>
        <dbReference type="ARBA" id="ARBA00022747"/>
    </source>
</evidence>
<dbReference type="InterPro" id="IPR052021">
    <property type="entry name" value="Type-I_RS_S_subunit"/>
</dbReference>
<keyword evidence="2" id="KW-0680">Restriction system</keyword>
<keyword evidence="4" id="KW-0175">Coiled coil</keyword>
<proteinExistence type="inferred from homology"/>
<dbReference type="Proteomes" id="UP000076715">
    <property type="component" value="Unassembled WGS sequence"/>
</dbReference>
<dbReference type="RefSeq" id="WP_066315521.1">
    <property type="nucleotide sequence ID" value="NZ_LQRT01000024.1"/>
</dbReference>
<dbReference type="STRING" id="1642818.AWE51_08790"/>
<dbReference type="GO" id="GO:0009307">
    <property type="term" value="P:DNA restriction-modification system"/>
    <property type="evidence" value="ECO:0007669"/>
    <property type="project" value="UniProtKB-KW"/>
</dbReference>
<comment type="similarity">
    <text evidence="1">Belongs to the type-I restriction system S methylase family.</text>
</comment>